<organism evidence="1 2">
    <name type="scientific">Cetobacterium somerae ATCC BAA-474</name>
    <dbReference type="NCBI Taxonomy" id="1319815"/>
    <lineage>
        <taxon>Bacteria</taxon>
        <taxon>Fusobacteriati</taxon>
        <taxon>Fusobacteriota</taxon>
        <taxon>Fusobacteriia</taxon>
        <taxon>Fusobacteriales</taxon>
        <taxon>Fusobacteriaceae</taxon>
        <taxon>Cetobacterium</taxon>
    </lineage>
</organism>
<accession>U7VDG3</accession>
<name>U7VDG3_9FUSO</name>
<reference evidence="1 2" key="1">
    <citation type="submission" date="2013-08" db="EMBL/GenBank/DDBJ databases">
        <authorList>
            <person name="Weinstock G."/>
            <person name="Sodergren E."/>
            <person name="Wylie T."/>
            <person name="Fulton L."/>
            <person name="Fulton R."/>
            <person name="Fronick C."/>
            <person name="O'Laughlin M."/>
            <person name="Godfrey J."/>
            <person name="Miner T."/>
            <person name="Herter B."/>
            <person name="Appelbaum E."/>
            <person name="Cordes M."/>
            <person name="Lek S."/>
            <person name="Wollam A."/>
            <person name="Pepin K.H."/>
            <person name="Palsikar V.B."/>
            <person name="Mitreva M."/>
            <person name="Wilson R.K."/>
        </authorList>
    </citation>
    <scope>NUCLEOTIDE SEQUENCE [LARGE SCALE GENOMIC DNA]</scope>
    <source>
        <strain evidence="1 2">ATCC BAA-474</strain>
    </source>
</reference>
<keyword evidence="2" id="KW-1185">Reference proteome</keyword>
<dbReference type="eggNOG" id="ENOG502ZHI0">
    <property type="taxonomic scope" value="Bacteria"/>
</dbReference>
<comment type="caution">
    <text evidence="1">The sequence shown here is derived from an EMBL/GenBank/DDBJ whole genome shotgun (WGS) entry which is preliminary data.</text>
</comment>
<sequence>MNIEILAQSIREASKLGKLISKYELESEPLKIKASKIERVIEELKNSEKTKDIDIIRGKTEVYFYSKDYISNTYRDVLFNLKEKNIQEVIIDLVRKESQLYPRPTSLEIFKLSPFNRDDIEDLIDEIIKNKEYIDIKIVEASNGAKYLFSDTYMIFGHAKGLCEWVEVGQFENP</sequence>
<protein>
    <submittedName>
        <fullName evidence="1">Uncharacterized protein</fullName>
    </submittedName>
</protein>
<evidence type="ECO:0000313" key="1">
    <source>
        <dbReference type="EMBL" id="ERT69144.1"/>
    </source>
</evidence>
<proteinExistence type="predicted"/>
<dbReference type="EMBL" id="AXZF01000034">
    <property type="protein sequence ID" value="ERT69144.1"/>
    <property type="molecule type" value="Genomic_DNA"/>
</dbReference>
<gene>
    <name evidence="1" type="ORF">HMPREF0202_00952</name>
</gene>
<dbReference type="Proteomes" id="UP000017081">
    <property type="component" value="Unassembled WGS sequence"/>
</dbReference>
<evidence type="ECO:0000313" key="2">
    <source>
        <dbReference type="Proteomes" id="UP000017081"/>
    </source>
</evidence>
<dbReference type="HOGENOM" id="CLU_111062_0_0_0"/>
<dbReference type="RefSeq" id="WP_023050497.1">
    <property type="nucleotide sequence ID" value="NZ_CP173062.2"/>
</dbReference>
<dbReference type="AlphaFoldDB" id="U7VDG3"/>
<dbReference type="STRING" id="1319815.HMPREF0202_00952"/>